<evidence type="ECO:0000313" key="7">
    <source>
        <dbReference type="EMBL" id="AEC02938.1"/>
    </source>
</evidence>
<dbReference type="SUPFAM" id="SSF158472">
    <property type="entry name" value="HAMP domain-like"/>
    <property type="match status" value="1"/>
</dbReference>
<dbReference type="eggNOG" id="COG2972">
    <property type="taxonomic scope" value="Bacteria"/>
</dbReference>
<sequence>MVKRSYSVKFKVIIIMVIFLMAVTLIMVSASYAFLSTYTRKSIIQTAELNLSLVAAHIAQDIASVDYVSRWSSSNVMISEWIEKLDKYSANTVFTRLLEEYANTRTKQYISRIIITSLDHERLLHYGSNISESQPVNQYSVLDIEPHDISISFSWDRVLHDPFMPHVALPVIPLFRPIGGPNSGGRIIGWSWMGVSTDIIMDKLHTYPLENDNALYLTLGNDTWLIQGTTLVPQAVSPEDGQPTGDTSLSANTSIRTFPDDAGHTQTIVTYQVGTFPIWISQSLSGVQFARQTELYARQLALFILIILLLGIAVSFFFTRIINRPIAKLQHRLSAISSGDFSTDPTIEWHNELGDVGRGMNELALSVKDLLETTIEGEKKKQELEYRILQSQINPHFLYNTLNSIKWMASLQQAPGIAEMTTALSRLLKNIAKGTRTVIPLKEELELLDDYFTIQRYRYGGSIRLVVTIGKELEQCPIPRFSLQPLVENAIFHGIEPKGGVGTITIAAHAQEDDTVLITVHDDGVGMTREQIDAIFSGREQNEGMFRDFGVANVNSRLRWTFGERFGMSMKSEEGSYTCVTIRIPRAGYSGDTGNTGDTP</sequence>
<protein>
    <submittedName>
        <fullName evidence="7">Integral membrane sensor signal transduction histidine kinase</fullName>
    </submittedName>
</protein>
<dbReference type="Pfam" id="PF02518">
    <property type="entry name" value="HATPase_c"/>
    <property type="match status" value="1"/>
</dbReference>
<reference evidence="8" key="1">
    <citation type="submission" date="2011-04" db="EMBL/GenBank/DDBJ databases">
        <title>The complete genome of Spirochaeta coccoides DSM 17374.</title>
        <authorList>
            <person name="Lucas S."/>
            <person name="Copeland A."/>
            <person name="Lapidus A."/>
            <person name="Bruce D."/>
            <person name="Goodwin L."/>
            <person name="Pitluck S."/>
            <person name="Peters L."/>
            <person name="Kyrpides N."/>
            <person name="Mavromatis K."/>
            <person name="Pagani I."/>
            <person name="Ivanova N."/>
            <person name="Ovchinnikova G."/>
            <person name="Lu M."/>
            <person name="Detter J.C."/>
            <person name="Tapia R."/>
            <person name="Han C."/>
            <person name="Land M."/>
            <person name="Hauser L."/>
            <person name="Markowitz V."/>
            <person name="Cheng J.-F."/>
            <person name="Hugenholtz P."/>
            <person name="Woyke T."/>
            <person name="Wu D."/>
            <person name="Spring S."/>
            <person name="Schroeder M."/>
            <person name="Brambilla E."/>
            <person name="Klenk H.-P."/>
            <person name="Eisen J.A."/>
        </authorList>
    </citation>
    <scope>NUCLEOTIDE SEQUENCE [LARGE SCALE GENOMIC DNA]</scope>
    <source>
        <strain evidence="8">ATCC BAA-1237 / DSM 17374 / SPN1</strain>
    </source>
</reference>
<dbReference type="OrthoDB" id="370211at2"/>
<dbReference type="Pfam" id="PF00672">
    <property type="entry name" value="HAMP"/>
    <property type="match status" value="1"/>
</dbReference>
<name>F4GLA6_PARC1</name>
<dbReference type="Proteomes" id="UP000007939">
    <property type="component" value="Chromosome"/>
</dbReference>
<evidence type="ECO:0000256" key="3">
    <source>
        <dbReference type="ARBA" id="ARBA00022679"/>
    </source>
</evidence>
<dbReference type="InterPro" id="IPR050640">
    <property type="entry name" value="Bact_2-comp_sensor_kinase"/>
</dbReference>
<keyword evidence="4 7" id="KW-0418">Kinase</keyword>
<accession>F4GLA6</accession>
<dbReference type="CDD" id="cd06225">
    <property type="entry name" value="HAMP"/>
    <property type="match status" value="1"/>
</dbReference>
<keyword evidence="5" id="KW-1133">Transmembrane helix</keyword>
<dbReference type="PROSITE" id="PS50885">
    <property type="entry name" value="HAMP"/>
    <property type="match status" value="1"/>
</dbReference>
<organism evidence="7 8">
    <name type="scientific">Parasphaerochaeta coccoides (strain ATCC BAA-1237 / DSM 17374 / SPN1)</name>
    <name type="common">Sphaerochaeta coccoides</name>
    <dbReference type="NCBI Taxonomy" id="760011"/>
    <lineage>
        <taxon>Bacteria</taxon>
        <taxon>Pseudomonadati</taxon>
        <taxon>Spirochaetota</taxon>
        <taxon>Spirochaetia</taxon>
        <taxon>Spirochaetales</taxon>
        <taxon>Sphaerochaetaceae</taxon>
        <taxon>Parasphaerochaeta</taxon>
    </lineage>
</organism>
<evidence type="ECO:0000259" key="6">
    <source>
        <dbReference type="PROSITE" id="PS50885"/>
    </source>
</evidence>
<dbReference type="SMART" id="SM00387">
    <property type="entry name" value="HATPase_c"/>
    <property type="match status" value="1"/>
</dbReference>
<evidence type="ECO:0000256" key="5">
    <source>
        <dbReference type="SAM" id="Phobius"/>
    </source>
</evidence>
<dbReference type="RefSeq" id="WP_013740331.1">
    <property type="nucleotide sequence ID" value="NC_015436.1"/>
</dbReference>
<reference evidence="7 8" key="2">
    <citation type="journal article" date="2012" name="Stand. Genomic Sci.">
        <title>Complete genome sequence of the termite hindgut bacterium Spirochaeta coccoides type strain (SPN1(T)), reclassification in the genus Sphaerochaeta as Sphaerochaeta coccoides comb. nov. and emendations of the family Spirochaetaceae and the genus Sphaerochaeta.</title>
        <authorList>
            <person name="Abt B."/>
            <person name="Han C."/>
            <person name="Scheuner C."/>
            <person name="Lu M."/>
            <person name="Lapidus A."/>
            <person name="Nolan M."/>
            <person name="Lucas S."/>
            <person name="Hammon N."/>
            <person name="Deshpande S."/>
            <person name="Cheng J.F."/>
            <person name="Tapia R."/>
            <person name="Goodwin L.A."/>
            <person name="Pitluck S."/>
            <person name="Liolios K."/>
            <person name="Pagani I."/>
            <person name="Ivanova N."/>
            <person name="Mavromatis K."/>
            <person name="Mikhailova N."/>
            <person name="Huntemann M."/>
            <person name="Pati A."/>
            <person name="Chen A."/>
            <person name="Palaniappan K."/>
            <person name="Land M."/>
            <person name="Hauser L."/>
            <person name="Brambilla E.M."/>
            <person name="Rohde M."/>
            <person name="Spring S."/>
            <person name="Gronow S."/>
            <person name="Goker M."/>
            <person name="Woyke T."/>
            <person name="Bristow J."/>
            <person name="Eisen J.A."/>
            <person name="Markowitz V."/>
            <person name="Hugenholtz P."/>
            <person name="Kyrpides N.C."/>
            <person name="Klenk H.P."/>
            <person name="Detter J.C."/>
        </authorList>
    </citation>
    <scope>NUCLEOTIDE SEQUENCE [LARGE SCALE GENOMIC DNA]</scope>
    <source>
        <strain evidence="8">ATCC BAA-1237 / DSM 17374 / SPN1</strain>
    </source>
</reference>
<feature type="domain" description="HAMP" evidence="6">
    <location>
        <begin position="320"/>
        <end position="372"/>
    </location>
</feature>
<dbReference type="Gene3D" id="3.30.565.10">
    <property type="entry name" value="Histidine kinase-like ATPase, C-terminal domain"/>
    <property type="match status" value="1"/>
</dbReference>
<dbReference type="Pfam" id="PF06580">
    <property type="entry name" value="His_kinase"/>
    <property type="match status" value="1"/>
</dbReference>
<dbReference type="SMART" id="SM00304">
    <property type="entry name" value="HAMP"/>
    <property type="match status" value="1"/>
</dbReference>
<evidence type="ECO:0000256" key="2">
    <source>
        <dbReference type="ARBA" id="ARBA00022553"/>
    </source>
</evidence>
<dbReference type="InterPro" id="IPR003594">
    <property type="entry name" value="HATPase_dom"/>
</dbReference>
<evidence type="ECO:0000256" key="4">
    <source>
        <dbReference type="ARBA" id="ARBA00022777"/>
    </source>
</evidence>
<gene>
    <name evidence="7" type="ordered locus">Spico_1740</name>
</gene>
<dbReference type="PANTHER" id="PTHR34220">
    <property type="entry name" value="SENSOR HISTIDINE KINASE YPDA"/>
    <property type="match status" value="1"/>
</dbReference>
<dbReference type="InterPro" id="IPR010559">
    <property type="entry name" value="Sig_transdc_His_kin_internal"/>
</dbReference>
<keyword evidence="8" id="KW-1185">Reference proteome</keyword>
<dbReference type="EMBL" id="CP002659">
    <property type="protein sequence ID" value="AEC02938.1"/>
    <property type="molecule type" value="Genomic_DNA"/>
</dbReference>
<dbReference type="Gene3D" id="6.10.340.10">
    <property type="match status" value="1"/>
</dbReference>
<dbReference type="InterPro" id="IPR036890">
    <property type="entry name" value="HATPase_C_sf"/>
</dbReference>
<dbReference type="SUPFAM" id="SSF55874">
    <property type="entry name" value="ATPase domain of HSP90 chaperone/DNA topoisomerase II/histidine kinase"/>
    <property type="match status" value="1"/>
</dbReference>
<proteinExistence type="predicted"/>
<dbReference type="GO" id="GO:0000155">
    <property type="term" value="F:phosphorelay sensor kinase activity"/>
    <property type="evidence" value="ECO:0007669"/>
    <property type="project" value="InterPro"/>
</dbReference>
<keyword evidence="5" id="KW-0472">Membrane</keyword>
<dbReference type="HOGENOM" id="CLU_020473_6_0_12"/>
<dbReference type="AlphaFoldDB" id="F4GLA6"/>
<dbReference type="KEGG" id="scc:Spico_1740"/>
<dbReference type="InterPro" id="IPR003660">
    <property type="entry name" value="HAMP_dom"/>
</dbReference>
<dbReference type="GO" id="GO:0016020">
    <property type="term" value="C:membrane"/>
    <property type="evidence" value="ECO:0007669"/>
    <property type="project" value="UniProtKB-SubCell"/>
</dbReference>
<keyword evidence="3" id="KW-0808">Transferase</keyword>
<comment type="subcellular location">
    <subcellularLocation>
        <location evidence="1">Membrane</location>
    </subcellularLocation>
</comment>
<evidence type="ECO:0000313" key="8">
    <source>
        <dbReference type="Proteomes" id="UP000007939"/>
    </source>
</evidence>
<keyword evidence="5" id="KW-0812">Transmembrane</keyword>
<keyword evidence="2" id="KW-0597">Phosphoprotein</keyword>
<feature type="transmembrane region" description="Helical" evidence="5">
    <location>
        <begin position="300"/>
        <end position="322"/>
    </location>
</feature>
<feature type="transmembrane region" description="Helical" evidence="5">
    <location>
        <begin position="12"/>
        <end position="35"/>
    </location>
</feature>
<evidence type="ECO:0000256" key="1">
    <source>
        <dbReference type="ARBA" id="ARBA00004370"/>
    </source>
</evidence>
<dbReference type="STRING" id="760011.Spico_1740"/>
<dbReference type="PANTHER" id="PTHR34220:SF7">
    <property type="entry name" value="SENSOR HISTIDINE KINASE YPDA"/>
    <property type="match status" value="1"/>
</dbReference>